<feature type="compositionally biased region" description="Low complexity" evidence="3">
    <location>
        <begin position="668"/>
        <end position="679"/>
    </location>
</feature>
<feature type="domain" description="UBC core" evidence="4">
    <location>
        <begin position="479"/>
        <end position="635"/>
    </location>
</feature>
<evidence type="ECO:0000313" key="5">
    <source>
        <dbReference type="EMBL" id="KAK4151840.1"/>
    </source>
</evidence>
<keyword evidence="1" id="KW-0808">Transferase</keyword>
<organism evidence="5 6">
    <name type="scientific">Chaetomidium leptoderma</name>
    <dbReference type="NCBI Taxonomy" id="669021"/>
    <lineage>
        <taxon>Eukaryota</taxon>
        <taxon>Fungi</taxon>
        <taxon>Dikarya</taxon>
        <taxon>Ascomycota</taxon>
        <taxon>Pezizomycotina</taxon>
        <taxon>Sordariomycetes</taxon>
        <taxon>Sordariomycetidae</taxon>
        <taxon>Sordariales</taxon>
        <taxon>Chaetomiaceae</taxon>
        <taxon>Chaetomidium</taxon>
    </lineage>
</organism>
<dbReference type="GO" id="GO:0016740">
    <property type="term" value="F:transferase activity"/>
    <property type="evidence" value="ECO:0007669"/>
    <property type="project" value="UniProtKB-KW"/>
</dbReference>
<evidence type="ECO:0000256" key="2">
    <source>
        <dbReference type="ARBA" id="ARBA00022786"/>
    </source>
</evidence>
<dbReference type="SUPFAM" id="SSF54495">
    <property type="entry name" value="UBC-like"/>
    <property type="match status" value="1"/>
</dbReference>
<dbReference type="PANTHER" id="PTHR46116">
    <property type="entry name" value="(E3-INDEPENDENT) E2 UBIQUITIN-CONJUGATING ENZYME"/>
    <property type="match status" value="1"/>
</dbReference>
<evidence type="ECO:0000313" key="6">
    <source>
        <dbReference type="Proteomes" id="UP001302745"/>
    </source>
</evidence>
<comment type="caution">
    <text evidence="5">The sequence shown here is derived from an EMBL/GenBank/DDBJ whole genome shotgun (WGS) entry which is preliminary data.</text>
</comment>
<accession>A0AAN6VID1</accession>
<gene>
    <name evidence="5" type="ORF">C8A00DRAFT_45025</name>
</gene>
<protein>
    <recommendedName>
        <fullName evidence="4">UBC core domain-containing protein</fullName>
    </recommendedName>
</protein>
<dbReference type="Gene3D" id="3.10.110.10">
    <property type="entry name" value="Ubiquitin Conjugating Enzyme"/>
    <property type="match status" value="1"/>
</dbReference>
<dbReference type="EMBL" id="MU856998">
    <property type="protein sequence ID" value="KAK4151840.1"/>
    <property type="molecule type" value="Genomic_DNA"/>
</dbReference>
<feature type="compositionally biased region" description="Polar residues" evidence="3">
    <location>
        <begin position="658"/>
        <end position="667"/>
    </location>
</feature>
<feature type="region of interest" description="Disordered" evidence="3">
    <location>
        <begin position="150"/>
        <end position="172"/>
    </location>
</feature>
<feature type="region of interest" description="Disordered" evidence="3">
    <location>
        <begin position="646"/>
        <end position="719"/>
    </location>
</feature>
<keyword evidence="2" id="KW-0833">Ubl conjugation pathway</keyword>
<dbReference type="SMART" id="SM00212">
    <property type="entry name" value="UBCc"/>
    <property type="match status" value="1"/>
</dbReference>
<evidence type="ECO:0000256" key="1">
    <source>
        <dbReference type="ARBA" id="ARBA00022679"/>
    </source>
</evidence>
<evidence type="ECO:0000259" key="4">
    <source>
        <dbReference type="PROSITE" id="PS50127"/>
    </source>
</evidence>
<name>A0AAN6VID1_9PEZI</name>
<feature type="region of interest" description="Disordered" evidence="3">
    <location>
        <begin position="187"/>
        <end position="217"/>
    </location>
</feature>
<dbReference type="InterPro" id="IPR016135">
    <property type="entry name" value="UBQ-conjugating_enzyme/RWD"/>
</dbReference>
<proteinExistence type="predicted"/>
<evidence type="ECO:0000256" key="3">
    <source>
        <dbReference type="SAM" id="MobiDB-lite"/>
    </source>
</evidence>
<reference evidence="5" key="1">
    <citation type="journal article" date="2023" name="Mol. Phylogenet. Evol.">
        <title>Genome-scale phylogeny and comparative genomics of the fungal order Sordariales.</title>
        <authorList>
            <person name="Hensen N."/>
            <person name="Bonometti L."/>
            <person name="Westerberg I."/>
            <person name="Brannstrom I.O."/>
            <person name="Guillou S."/>
            <person name="Cros-Aarteil S."/>
            <person name="Calhoun S."/>
            <person name="Haridas S."/>
            <person name="Kuo A."/>
            <person name="Mondo S."/>
            <person name="Pangilinan J."/>
            <person name="Riley R."/>
            <person name="LaButti K."/>
            <person name="Andreopoulos B."/>
            <person name="Lipzen A."/>
            <person name="Chen C."/>
            <person name="Yan M."/>
            <person name="Daum C."/>
            <person name="Ng V."/>
            <person name="Clum A."/>
            <person name="Steindorff A."/>
            <person name="Ohm R.A."/>
            <person name="Martin F."/>
            <person name="Silar P."/>
            <person name="Natvig D.O."/>
            <person name="Lalanne C."/>
            <person name="Gautier V."/>
            <person name="Ament-Velasquez S.L."/>
            <person name="Kruys A."/>
            <person name="Hutchinson M.I."/>
            <person name="Powell A.J."/>
            <person name="Barry K."/>
            <person name="Miller A.N."/>
            <person name="Grigoriev I.V."/>
            <person name="Debuchy R."/>
            <person name="Gladieux P."/>
            <person name="Hiltunen Thoren M."/>
            <person name="Johannesson H."/>
        </authorList>
    </citation>
    <scope>NUCLEOTIDE SEQUENCE</scope>
    <source>
        <strain evidence="5">CBS 538.74</strain>
    </source>
</reference>
<dbReference type="Pfam" id="PF00179">
    <property type="entry name" value="UQ_con"/>
    <property type="match status" value="1"/>
</dbReference>
<reference evidence="5" key="2">
    <citation type="submission" date="2023-05" db="EMBL/GenBank/DDBJ databases">
        <authorList>
            <consortium name="Lawrence Berkeley National Laboratory"/>
            <person name="Steindorff A."/>
            <person name="Hensen N."/>
            <person name="Bonometti L."/>
            <person name="Westerberg I."/>
            <person name="Brannstrom I.O."/>
            <person name="Guillou S."/>
            <person name="Cros-Aarteil S."/>
            <person name="Calhoun S."/>
            <person name="Haridas S."/>
            <person name="Kuo A."/>
            <person name="Mondo S."/>
            <person name="Pangilinan J."/>
            <person name="Riley R."/>
            <person name="Labutti K."/>
            <person name="Andreopoulos B."/>
            <person name="Lipzen A."/>
            <person name="Chen C."/>
            <person name="Yanf M."/>
            <person name="Daum C."/>
            <person name="Ng V."/>
            <person name="Clum A."/>
            <person name="Ohm R."/>
            <person name="Martin F."/>
            <person name="Silar P."/>
            <person name="Natvig D."/>
            <person name="Lalanne C."/>
            <person name="Gautier V."/>
            <person name="Ament-Velasquez S.L."/>
            <person name="Kruys A."/>
            <person name="Hutchinson M.I."/>
            <person name="Powell A.J."/>
            <person name="Barry K."/>
            <person name="Miller A.N."/>
            <person name="Grigoriev I.V."/>
            <person name="Debuchy R."/>
            <person name="Gladieux P."/>
            <person name="Thoren M.H."/>
            <person name="Johannesson H."/>
        </authorList>
    </citation>
    <scope>NUCLEOTIDE SEQUENCE</scope>
    <source>
        <strain evidence="5">CBS 538.74</strain>
    </source>
</reference>
<dbReference type="PANTHER" id="PTHR46116:SF39">
    <property type="entry name" value="BACULOVIRAL IAP REPEAT-CONTAINING PROTEIN 6"/>
    <property type="match status" value="1"/>
</dbReference>
<sequence length="868" mass="94516">MDIDGEQAAQIENDRRVAQLLQAQFQHDNEDSPGLGALGHAFAKPDGLAEYRQRLQSMRCIRCKMSIKIETADLIQRTRRMLKESHLFHPCYQCPRCKGWSCVGGDTFHPGRSMPALKYVASAKIFKSTWCCDQGRLFLVFSLLCGPEHTAPSSPKAPTKARPKSESASSTAQLDMMTGRIFQQSQLSKGTGYGDNFLRREKRAGRPRPSQGGSDKNADDLELYFQALSLVLPSSTKAITAFDCSPQPAISAMMPRSPMLQHASEVLRHAAIEEINARCGPITAVLNFLEEAGGHVDTCPHLLRARTLFPPAEQLAHVVLGVAINQSAAWSSDYETAQSLAGIVENLAIPCHRFVETSRRFANMDAGDEGNLLAVVQRIGGMAEWLGSLREQLEITESQWRCPPSTSASRRPTANVTTRRMRANAAKESEELAAQEFAKAVSEWHRANCVKEVPDDTILKDFHFTEAAAASGNSHVASGRMRKLLAQVSSLTTDLPDGIYVRHGESRVDVLKVLIIGPADTPYEHGIFEFDMLCGSEFPEKPPMMFFRTTGGGRANFNPNLYTNGKVCLSLLGTWSGQAWEKDRSSILQILVSIQAMILNDQPYYNEPGYEYRSDTARAEKYNRGVERLTVQHALVAWLTERLASPNGPPPDIGSLAHSATNTNPSSEATTGEGLGAAASPAGYPSQPANAGPSHAHATKGTAAHIQPGGWTTVPMHPASGNAAPIPAYPYPGTQASSHDHPTNMTSNQAPPSQGTLFHALSHIQPASTAVGAAAATLFPGTMVLSDFISTHMPLPFKSQPAGRRLPPREDDPIWGDVIRKHFELKSDMILATVRKWEQRAAGITTAAPLAGAAHKLEYQLKWHGFNS</sequence>
<dbReference type="AlphaFoldDB" id="A0AAN6VID1"/>
<keyword evidence="6" id="KW-1185">Reference proteome</keyword>
<dbReference type="PROSITE" id="PS50127">
    <property type="entry name" value="UBC_2"/>
    <property type="match status" value="1"/>
</dbReference>
<dbReference type="InterPro" id="IPR000608">
    <property type="entry name" value="UBC"/>
</dbReference>
<dbReference type="Proteomes" id="UP001302745">
    <property type="component" value="Unassembled WGS sequence"/>
</dbReference>